<gene>
    <name evidence="1" type="ORF">acsn021_32340</name>
</gene>
<dbReference type="Proteomes" id="UP000515561">
    <property type="component" value="Chromosome"/>
</dbReference>
<dbReference type="EMBL" id="AP023367">
    <property type="protein sequence ID" value="BCJ95665.1"/>
    <property type="molecule type" value="Genomic_DNA"/>
</dbReference>
<organism evidence="1 2">
    <name type="scientific">Anaerocolumna cellulosilytica</name>
    <dbReference type="NCBI Taxonomy" id="433286"/>
    <lineage>
        <taxon>Bacteria</taxon>
        <taxon>Bacillati</taxon>
        <taxon>Bacillota</taxon>
        <taxon>Clostridia</taxon>
        <taxon>Lachnospirales</taxon>
        <taxon>Lachnospiraceae</taxon>
        <taxon>Anaerocolumna</taxon>
    </lineage>
</organism>
<dbReference type="PROSITE" id="PS51257">
    <property type="entry name" value="PROKAR_LIPOPROTEIN"/>
    <property type="match status" value="1"/>
</dbReference>
<protein>
    <submittedName>
        <fullName evidence="1">Uncharacterized protein</fullName>
    </submittedName>
</protein>
<dbReference type="Gene3D" id="2.60.40.1240">
    <property type="match status" value="1"/>
</dbReference>
<name>A0A6S6R913_9FIRM</name>
<dbReference type="RefSeq" id="WP_184093448.1">
    <property type="nucleotide sequence ID" value="NZ_AP023367.1"/>
</dbReference>
<accession>A0A6S6R913</accession>
<evidence type="ECO:0000313" key="1">
    <source>
        <dbReference type="EMBL" id="BCJ95665.1"/>
    </source>
</evidence>
<sequence length="239" mass="26693">MRKLFFMLIALCGILMTGCAQLVTLDENQSDMIAEYMAGTVLRHSTNYEEALIYPVETAEDTKKEAQTVTTKEQEQTVNNLINTGLKVNQSNETVKQDSNVSIDRLFKDISGGEYTVAYKGYAFYDSYPETNGYFTMEPAKGKKILEITFKLTNLSGKNLAINLIKKNVSYELTDSQGNVYASMLTLLENDFQFLNLSIPKGKSKEAVLLFEVSKDISKNGLKFNASYNGEAAVIELSE</sequence>
<dbReference type="AlphaFoldDB" id="A0A6S6R913"/>
<keyword evidence="2" id="KW-1185">Reference proteome</keyword>
<reference evidence="1 2" key="1">
    <citation type="journal article" date="2016" name="Int. J. Syst. Evol. Microbiol.">
        <title>Descriptions of Anaerotaenia torta gen. nov., sp. nov. and Anaerocolumna cellulosilytica gen. nov., sp. nov. isolated from a methanogenic reactor of cattle waste.</title>
        <authorList>
            <person name="Uek A."/>
            <person name="Ohtaki Y."/>
            <person name="Kaku N."/>
            <person name="Ueki K."/>
        </authorList>
    </citation>
    <scope>NUCLEOTIDE SEQUENCE [LARGE SCALE GENOMIC DNA]</scope>
    <source>
        <strain evidence="1 2">SN021</strain>
    </source>
</reference>
<evidence type="ECO:0000313" key="2">
    <source>
        <dbReference type="Proteomes" id="UP000515561"/>
    </source>
</evidence>
<dbReference type="InterPro" id="IPR029050">
    <property type="entry name" value="Immunoprotect_excell_Ig-like"/>
</dbReference>
<proteinExistence type="predicted"/>
<dbReference type="KEGG" id="acel:acsn021_32340"/>